<dbReference type="EMBL" id="JAMZIH010004611">
    <property type="protein sequence ID" value="KAJ1676205.1"/>
    <property type="molecule type" value="Genomic_DNA"/>
</dbReference>
<organism evidence="1 2">
    <name type="scientific">Spiromyces aspiralis</name>
    <dbReference type="NCBI Taxonomy" id="68401"/>
    <lineage>
        <taxon>Eukaryota</taxon>
        <taxon>Fungi</taxon>
        <taxon>Fungi incertae sedis</taxon>
        <taxon>Zoopagomycota</taxon>
        <taxon>Kickxellomycotina</taxon>
        <taxon>Kickxellomycetes</taxon>
        <taxon>Kickxellales</taxon>
        <taxon>Kickxellaceae</taxon>
        <taxon>Spiromyces</taxon>
    </lineage>
</organism>
<dbReference type="Proteomes" id="UP001145114">
    <property type="component" value="Unassembled WGS sequence"/>
</dbReference>
<sequence>TTDRFVAVMYNNNNQVIPGNTAAVSNELPFKGLNQFGEKFLSRFQVSQMRNSLLQNLTFIDSPGILSGTKQINRGYDFGRVIRWFVERSDLVLLLFDSHKLDISDEFKLAIRTLAGHEDKVRIVLNKCDQISQQELMRV</sequence>
<comment type="caution">
    <text evidence="1">The sequence shown here is derived from an EMBL/GenBank/DDBJ whole genome shotgun (WGS) entry which is preliminary data.</text>
</comment>
<feature type="non-terminal residue" evidence="1">
    <location>
        <position position="139"/>
    </location>
</feature>
<proteinExistence type="predicted"/>
<evidence type="ECO:0000313" key="2">
    <source>
        <dbReference type="Proteomes" id="UP001145114"/>
    </source>
</evidence>
<name>A0ACC1HHV9_9FUNG</name>
<reference evidence="1" key="1">
    <citation type="submission" date="2022-06" db="EMBL/GenBank/DDBJ databases">
        <title>Phylogenomic reconstructions and comparative analyses of Kickxellomycotina fungi.</title>
        <authorList>
            <person name="Reynolds N.K."/>
            <person name="Stajich J.E."/>
            <person name="Barry K."/>
            <person name="Grigoriev I.V."/>
            <person name="Crous P."/>
            <person name="Smith M.E."/>
        </authorList>
    </citation>
    <scope>NUCLEOTIDE SEQUENCE</scope>
    <source>
        <strain evidence="1">RSA 2271</strain>
    </source>
</reference>
<protein>
    <submittedName>
        <fullName evidence="1">Uncharacterized protein</fullName>
    </submittedName>
</protein>
<keyword evidence="2" id="KW-1185">Reference proteome</keyword>
<evidence type="ECO:0000313" key="1">
    <source>
        <dbReference type="EMBL" id="KAJ1676205.1"/>
    </source>
</evidence>
<feature type="non-terminal residue" evidence="1">
    <location>
        <position position="1"/>
    </location>
</feature>
<accession>A0ACC1HHV9</accession>
<gene>
    <name evidence="1" type="ORF">EV182_008653</name>
</gene>